<dbReference type="AlphaFoldDB" id="A0A8S1K3G9"/>
<sequence>MLKRFQQCKSFSICLAILSTFSLLLKCSQQLIRWCSITKMQKAWN</sequence>
<dbReference type="EMBL" id="CAJJDM010000010">
    <property type="protein sequence ID" value="CAD8049221.1"/>
    <property type="molecule type" value="Genomic_DNA"/>
</dbReference>
<organism evidence="1 2">
    <name type="scientific">Paramecium primaurelia</name>
    <dbReference type="NCBI Taxonomy" id="5886"/>
    <lineage>
        <taxon>Eukaryota</taxon>
        <taxon>Sar</taxon>
        <taxon>Alveolata</taxon>
        <taxon>Ciliophora</taxon>
        <taxon>Intramacronucleata</taxon>
        <taxon>Oligohymenophorea</taxon>
        <taxon>Peniculida</taxon>
        <taxon>Parameciidae</taxon>
        <taxon>Paramecium</taxon>
    </lineage>
</organism>
<dbReference type="Proteomes" id="UP000688137">
    <property type="component" value="Unassembled WGS sequence"/>
</dbReference>
<evidence type="ECO:0000313" key="1">
    <source>
        <dbReference type="EMBL" id="CAD8049221.1"/>
    </source>
</evidence>
<comment type="caution">
    <text evidence="1">The sequence shown here is derived from an EMBL/GenBank/DDBJ whole genome shotgun (WGS) entry which is preliminary data.</text>
</comment>
<reference evidence="1" key="1">
    <citation type="submission" date="2021-01" db="EMBL/GenBank/DDBJ databases">
        <authorList>
            <consortium name="Genoscope - CEA"/>
            <person name="William W."/>
        </authorList>
    </citation>
    <scope>NUCLEOTIDE SEQUENCE</scope>
</reference>
<gene>
    <name evidence="1" type="ORF">PPRIM_AZ9-3.1.T0130335</name>
</gene>
<evidence type="ECO:0000313" key="2">
    <source>
        <dbReference type="Proteomes" id="UP000688137"/>
    </source>
</evidence>
<accession>A0A8S1K3G9</accession>
<proteinExistence type="predicted"/>
<name>A0A8S1K3G9_PARPR</name>
<keyword evidence="2" id="KW-1185">Reference proteome</keyword>
<protein>
    <submittedName>
        <fullName evidence="1">Uncharacterized protein</fullName>
    </submittedName>
</protein>